<sequence length="66" mass="7312">MPSTARAWLAALTAEYGTEGTLHVPHEPTDSPTPEGNTDPEDPTTLAELSERVAEYNRRRRMFGGR</sequence>
<dbReference type="EMBL" id="BMVC01000005">
    <property type="protein sequence ID" value="GHC93020.1"/>
    <property type="molecule type" value="Genomic_DNA"/>
</dbReference>
<feature type="region of interest" description="Disordered" evidence="1">
    <location>
        <begin position="17"/>
        <end position="44"/>
    </location>
</feature>
<dbReference type="Proteomes" id="UP000638353">
    <property type="component" value="Unassembled WGS sequence"/>
</dbReference>
<evidence type="ECO:0000313" key="2">
    <source>
        <dbReference type="EMBL" id="GHC93020.1"/>
    </source>
</evidence>
<dbReference type="RefSeq" id="WP_189821625.1">
    <property type="nucleotide sequence ID" value="NZ_BMVC01000005.1"/>
</dbReference>
<organism evidence="2 3">
    <name type="scientific">Streptomyces finlayi</name>
    <dbReference type="NCBI Taxonomy" id="67296"/>
    <lineage>
        <taxon>Bacteria</taxon>
        <taxon>Bacillati</taxon>
        <taxon>Actinomycetota</taxon>
        <taxon>Actinomycetes</taxon>
        <taxon>Kitasatosporales</taxon>
        <taxon>Streptomycetaceae</taxon>
        <taxon>Streptomyces</taxon>
    </lineage>
</organism>
<evidence type="ECO:0000256" key="1">
    <source>
        <dbReference type="SAM" id="MobiDB-lite"/>
    </source>
</evidence>
<accession>A0A919C9R5</accession>
<protein>
    <submittedName>
        <fullName evidence="2">Uncharacterized protein</fullName>
    </submittedName>
</protein>
<proteinExistence type="predicted"/>
<dbReference type="AlphaFoldDB" id="A0A919C9R5"/>
<reference evidence="2" key="1">
    <citation type="journal article" date="2014" name="Int. J. Syst. Evol. Microbiol.">
        <title>Complete genome sequence of Corynebacterium casei LMG S-19264T (=DSM 44701T), isolated from a smear-ripened cheese.</title>
        <authorList>
            <consortium name="US DOE Joint Genome Institute (JGI-PGF)"/>
            <person name="Walter F."/>
            <person name="Albersmeier A."/>
            <person name="Kalinowski J."/>
            <person name="Ruckert C."/>
        </authorList>
    </citation>
    <scope>NUCLEOTIDE SEQUENCE</scope>
    <source>
        <strain evidence="2">JCM 4637</strain>
    </source>
</reference>
<gene>
    <name evidence="2" type="ORF">GCM10010334_29590</name>
</gene>
<comment type="caution">
    <text evidence="2">The sequence shown here is derived from an EMBL/GenBank/DDBJ whole genome shotgun (WGS) entry which is preliminary data.</text>
</comment>
<evidence type="ECO:0000313" key="3">
    <source>
        <dbReference type="Proteomes" id="UP000638353"/>
    </source>
</evidence>
<reference evidence="2" key="2">
    <citation type="submission" date="2020-09" db="EMBL/GenBank/DDBJ databases">
        <authorList>
            <person name="Sun Q."/>
            <person name="Ohkuma M."/>
        </authorList>
    </citation>
    <scope>NUCLEOTIDE SEQUENCE</scope>
    <source>
        <strain evidence="2">JCM 4637</strain>
    </source>
</reference>
<name>A0A919C9R5_9ACTN</name>